<dbReference type="KEGG" id="dda:Dd703_1665"/>
<gene>
    <name evidence="1" type="ordered locus">Dd703_1665</name>
</gene>
<protein>
    <submittedName>
        <fullName evidence="1">Uncharacterized protein</fullName>
    </submittedName>
</protein>
<dbReference type="Proteomes" id="UP000002734">
    <property type="component" value="Chromosome"/>
</dbReference>
<proteinExistence type="predicted"/>
<dbReference type="EMBL" id="CP001654">
    <property type="protein sequence ID" value="ACS85462.1"/>
    <property type="molecule type" value="Genomic_DNA"/>
</dbReference>
<name>C6C488_MUSP7</name>
<evidence type="ECO:0000313" key="1">
    <source>
        <dbReference type="EMBL" id="ACS85462.1"/>
    </source>
</evidence>
<evidence type="ECO:0000313" key="2">
    <source>
        <dbReference type="Proteomes" id="UP000002734"/>
    </source>
</evidence>
<dbReference type="HOGENOM" id="CLU_3381583_0_0_6"/>
<keyword evidence="2" id="KW-1185">Reference proteome</keyword>
<accession>C6C488</accession>
<reference evidence="1" key="1">
    <citation type="submission" date="2009-06" db="EMBL/GenBank/DDBJ databases">
        <title>Complete sequence of Dickeya dadantii Ech703.</title>
        <authorList>
            <consortium name="US DOE Joint Genome Institute"/>
            <person name="Lucas S."/>
            <person name="Copeland A."/>
            <person name="Lapidus A."/>
            <person name="Glavina del Rio T."/>
            <person name="Dalin E."/>
            <person name="Tice H."/>
            <person name="Bruce D."/>
            <person name="Goodwin L."/>
            <person name="Pitluck S."/>
            <person name="Chertkov O."/>
            <person name="Brettin T."/>
            <person name="Detter J.C."/>
            <person name="Han C."/>
            <person name="Larimer F."/>
            <person name="Land M."/>
            <person name="Hauser L."/>
            <person name="Kyrpides N."/>
            <person name="Mikhailova N."/>
            <person name="Balakrishnan V."/>
            <person name="Glasner J."/>
            <person name="Perna N.T."/>
        </authorList>
    </citation>
    <scope>NUCLEOTIDE SEQUENCE [LARGE SCALE GENOMIC DNA]</scope>
    <source>
        <strain evidence="1">Ech703</strain>
    </source>
</reference>
<organism evidence="1 2">
    <name type="scientific">Musicola paradisiaca (strain Ech703)</name>
    <name type="common">Dickeya paradisiaca</name>
    <name type="synonym">Dickeya dadantii</name>
    <dbReference type="NCBI Taxonomy" id="579405"/>
    <lineage>
        <taxon>Bacteria</taxon>
        <taxon>Pseudomonadati</taxon>
        <taxon>Pseudomonadota</taxon>
        <taxon>Gammaproteobacteria</taxon>
        <taxon>Enterobacterales</taxon>
        <taxon>Pectobacteriaceae</taxon>
        <taxon>Musicola</taxon>
    </lineage>
</organism>
<dbReference type="AlphaFoldDB" id="C6C488"/>
<sequence>MYEMLLIVARDSLKPFNETTFRIIVIMQRETSA</sequence>